<dbReference type="AlphaFoldDB" id="A0AAV5NB99"/>
<proteinExistence type="predicted"/>
<protein>
    <submittedName>
        <fullName evidence="1">Uncharacterized protein</fullName>
    </submittedName>
</protein>
<dbReference type="EMBL" id="BSNU01000001">
    <property type="protein sequence ID" value="GLQ61724.1"/>
    <property type="molecule type" value="Genomic_DNA"/>
</dbReference>
<sequence length="55" mass="5898">MAALVSMKAMVDPADAFFRNCRVLAAMDGYLAINRLPIIQNLLVIPPTLIGAPTV</sequence>
<comment type="caution">
    <text evidence="1">The sequence shown here is derived from an EMBL/GenBank/DDBJ whole genome shotgun (WGS) entry which is preliminary data.</text>
</comment>
<evidence type="ECO:0000313" key="1">
    <source>
        <dbReference type="EMBL" id="GLQ61724.1"/>
    </source>
</evidence>
<organism evidence="1 2">
    <name type="scientific">Gluconobacter cerinus</name>
    <dbReference type="NCBI Taxonomy" id="38307"/>
    <lineage>
        <taxon>Bacteria</taxon>
        <taxon>Pseudomonadati</taxon>
        <taxon>Pseudomonadota</taxon>
        <taxon>Alphaproteobacteria</taxon>
        <taxon>Acetobacterales</taxon>
        <taxon>Acetobacteraceae</taxon>
        <taxon>Gluconobacter</taxon>
    </lineage>
</organism>
<evidence type="ECO:0000313" key="2">
    <source>
        <dbReference type="Proteomes" id="UP001156614"/>
    </source>
</evidence>
<keyword evidence="2" id="KW-1185">Reference proteome</keyword>
<name>A0AAV5NB99_9PROT</name>
<reference evidence="2" key="1">
    <citation type="journal article" date="2019" name="Int. J. Syst. Evol. Microbiol.">
        <title>The Global Catalogue of Microorganisms (GCM) 10K type strain sequencing project: providing services to taxonomists for standard genome sequencing and annotation.</title>
        <authorList>
            <consortium name="The Broad Institute Genomics Platform"/>
            <consortium name="The Broad Institute Genome Sequencing Center for Infectious Disease"/>
            <person name="Wu L."/>
            <person name="Ma J."/>
        </authorList>
    </citation>
    <scope>NUCLEOTIDE SEQUENCE [LARGE SCALE GENOMIC DNA]</scope>
    <source>
        <strain evidence="2">NBRC 3267</strain>
    </source>
</reference>
<accession>A0AAV5NB99</accession>
<gene>
    <name evidence="1" type="ORF">GCM10007867_05690</name>
</gene>
<dbReference type="Proteomes" id="UP001156614">
    <property type="component" value="Unassembled WGS sequence"/>
</dbReference>